<comment type="caution">
    <text evidence="3">The sequence shown here is derived from an EMBL/GenBank/DDBJ whole genome shotgun (WGS) entry which is preliminary data.</text>
</comment>
<dbReference type="InterPro" id="IPR046858">
    <property type="entry name" value="ChrB_N"/>
</dbReference>
<evidence type="ECO:0000259" key="2">
    <source>
        <dbReference type="Pfam" id="PF20229"/>
    </source>
</evidence>
<dbReference type="RefSeq" id="WP_202896590.1">
    <property type="nucleotide sequence ID" value="NZ_BAABJL010000273.1"/>
</dbReference>
<sequence>MVDVRDERDKARSAECRPGTEAQSGFDRLSRLRGMARRTAKTAAADPAPTDTASSGSKASDPKARDTKAPGWLVLVYRIPSEPTRLRATVWRRLKGLGAIYLQNSVAALPAGTASERALRKLRHEILEMSGTAVLMSCTTLLGEADVLAAFQAARDDEYEEIVDKCQDFLAGIEKEFTAEHFTFAELEENEVDHQKLVNWLAKVVARDAFGAPGRADADEALARCGEELERYAARVYAEETDGH</sequence>
<protein>
    <recommendedName>
        <fullName evidence="2">ChrB N-terminal domain-containing protein</fullName>
    </recommendedName>
</protein>
<dbReference type="AlphaFoldDB" id="A0A927RMK5"/>
<reference evidence="3" key="1">
    <citation type="submission" date="2020-10" db="EMBL/GenBank/DDBJ databases">
        <title>Sequencing the genomes of 1000 actinobacteria strains.</title>
        <authorList>
            <person name="Klenk H.-P."/>
        </authorList>
    </citation>
    <scope>NUCLEOTIDE SEQUENCE</scope>
    <source>
        <strain evidence="3">DSM 45354</strain>
    </source>
</reference>
<gene>
    <name evidence="3" type="ORF">HEB94_005866</name>
</gene>
<feature type="compositionally biased region" description="Basic and acidic residues" evidence="1">
    <location>
        <begin position="1"/>
        <end position="15"/>
    </location>
</feature>
<name>A0A927RMK5_9ACTN</name>
<proteinExistence type="predicted"/>
<accession>A0A927RMK5</accession>
<dbReference type="Pfam" id="PF20229">
    <property type="entry name" value="ChrB_N"/>
    <property type="match status" value="1"/>
</dbReference>
<organism evidence="3 4">
    <name type="scientific">Actinopolymorpha pittospori</name>
    <dbReference type="NCBI Taxonomy" id="648752"/>
    <lineage>
        <taxon>Bacteria</taxon>
        <taxon>Bacillati</taxon>
        <taxon>Actinomycetota</taxon>
        <taxon>Actinomycetes</taxon>
        <taxon>Propionibacteriales</taxon>
        <taxon>Actinopolymorphaceae</taxon>
        <taxon>Actinopolymorpha</taxon>
    </lineage>
</organism>
<feature type="domain" description="ChrB N-terminal" evidence="2">
    <location>
        <begin position="87"/>
        <end position="241"/>
    </location>
</feature>
<dbReference type="Proteomes" id="UP000638648">
    <property type="component" value="Unassembled WGS sequence"/>
</dbReference>
<keyword evidence="4" id="KW-1185">Reference proteome</keyword>
<evidence type="ECO:0000256" key="1">
    <source>
        <dbReference type="SAM" id="MobiDB-lite"/>
    </source>
</evidence>
<evidence type="ECO:0000313" key="3">
    <source>
        <dbReference type="EMBL" id="MBE1609018.1"/>
    </source>
</evidence>
<feature type="compositionally biased region" description="Low complexity" evidence="1">
    <location>
        <begin position="41"/>
        <end position="53"/>
    </location>
</feature>
<feature type="region of interest" description="Disordered" evidence="1">
    <location>
        <begin position="1"/>
        <end position="66"/>
    </location>
</feature>
<evidence type="ECO:0000313" key="4">
    <source>
        <dbReference type="Proteomes" id="UP000638648"/>
    </source>
</evidence>
<dbReference type="EMBL" id="JADBEM010000001">
    <property type="protein sequence ID" value="MBE1609018.1"/>
    <property type="molecule type" value="Genomic_DNA"/>
</dbReference>